<reference evidence="4" key="1">
    <citation type="submission" date="2017-09" db="EMBL/GenBank/DDBJ databases">
        <title>Polyketide synthases of a Diaporthe helianthi virulent isolate.</title>
        <authorList>
            <person name="Baroncelli R."/>
        </authorList>
    </citation>
    <scope>NUCLEOTIDE SEQUENCE [LARGE SCALE GENOMIC DNA]</scope>
    <source>
        <strain evidence="4">7/96</strain>
    </source>
</reference>
<dbReference type="InterPro" id="IPR001878">
    <property type="entry name" value="Znf_CCHC"/>
</dbReference>
<dbReference type="InParanoid" id="A0A2P5IC16"/>
<name>A0A2P5IC16_DIAHE</name>
<evidence type="ECO:0000259" key="3">
    <source>
        <dbReference type="PROSITE" id="PS50158"/>
    </source>
</evidence>
<dbReference type="PROSITE" id="PS50158">
    <property type="entry name" value="ZF_CCHC"/>
    <property type="match status" value="1"/>
</dbReference>
<feature type="compositionally biased region" description="Basic residues" evidence="2">
    <location>
        <begin position="57"/>
        <end position="76"/>
    </location>
</feature>
<dbReference type="InterPro" id="IPR036397">
    <property type="entry name" value="RNaseH_sf"/>
</dbReference>
<dbReference type="OrthoDB" id="3548481at2759"/>
<evidence type="ECO:0000256" key="1">
    <source>
        <dbReference type="PROSITE-ProRule" id="PRU00047"/>
    </source>
</evidence>
<proteinExistence type="predicted"/>
<gene>
    <name evidence="4" type="ORF">DHEL01_v201540</name>
</gene>
<dbReference type="SUPFAM" id="SSF53098">
    <property type="entry name" value="Ribonuclease H-like"/>
    <property type="match status" value="1"/>
</dbReference>
<feature type="region of interest" description="Disordered" evidence="2">
    <location>
        <begin position="23"/>
        <end position="101"/>
    </location>
</feature>
<feature type="domain" description="CCHC-type" evidence="3">
    <location>
        <begin position="583"/>
        <end position="597"/>
    </location>
</feature>
<keyword evidence="5" id="KW-1185">Reference proteome</keyword>
<evidence type="ECO:0000313" key="4">
    <source>
        <dbReference type="EMBL" id="POS80057.1"/>
    </source>
</evidence>
<keyword evidence="1" id="KW-0862">Zinc</keyword>
<dbReference type="GO" id="GO:0003676">
    <property type="term" value="F:nucleic acid binding"/>
    <property type="evidence" value="ECO:0007669"/>
    <property type="project" value="InterPro"/>
</dbReference>
<dbReference type="GO" id="GO:0008270">
    <property type="term" value="F:zinc ion binding"/>
    <property type="evidence" value="ECO:0007669"/>
    <property type="project" value="UniProtKB-KW"/>
</dbReference>
<evidence type="ECO:0000313" key="5">
    <source>
        <dbReference type="Proteomes" id="UP000094444"/>
    </source>
</evidence>
<dbReference type="InterPro" id="IPR002156">
    <property type="entry name" value="RNaseH_domain"/>
</dbReference>
<accession>A0A2P5IC16</accession>
<protein>
    <recommendedName>
        <fullName evidence="3">CCHC-type domain-containing protein</fullName>
    </recommendedName>
</protein>
<dbReference type="Pfam" id="PF00075">
    <property type="entry name" value="RNase_H"/>
    <property type="match status" value="1"/>
</dbReference>
<keyword evidence="1" id="KW-0863">Zinc-finger</keyword>
<dbReference type="AlphaFoldDB" id="A0A2P5IC16"/>
<comment type="caution">
    <text evidence="4">The sequence shown here is derived from an EMBL/GenBank/DDBJ whole genome shotgun (WGS) entry which is preliminary data.</text>
</comment>
<dbReference type="Proteomes" id="UP000094444">
    <property type="component" value="Unassembled WGS sequence"/>
</dbReference>
<sequence length="698" mass="78118">MDTPQPKGRLRAFLKHATVRISSAKGHDGVATDSASTFSIDDDGRSQRSSSTTKKDSKLRRLGRGIREWRAKRRRLHGDAPLKNPHTLDGKSFSSSEASFAHQRYDTDEDLTDDDEPVHDEFDQPQDHHALEASGHVRGEIPENKVQAETTHKEVAMRQSQRGHRANREIQNQAQPAKATLVIVQAAATLPPPPAYSSLAWPVLIPHEGVSNRKQKNIVFRRSRKCALEFAQNSLTNQSALWTDASRNSKHRGAIAVAQKLEQWTVHSAYTSGIADIVQLESLAILMALQWAVEQEKARTVAQGTVYTCSDSARSLEWIEQVLAIATAIRESARQARALEADVDDLQCLVRLCDQLDRGKVLRLGEYNYPEKSLTASIGRRILEQYCELRRLGARVEFHWVPAHSGLPGNDIADRVANMSCWWLSKASPHSEAAQGNAMVMVMPLKVLTFDEPWTSCCPRRGEPQHTRDLAQQLLEDTKSLHVVLSTRQQPAAQRYCQPILAPSQNYPPSVHLVPEASNAIVDTSASSTKGGFRPNQNSISGLRHHVAFTPVPKLPPALSRPVLDVRTSQKGKKKPATGRKLRCTHCGNRGHLTHHCFEKFPELKVAFPQRYANYTGRTRLERVLPGAFQTLAQLHPQLMPQPVHCHDSRFMVGRVGISPHLTPKQCAFWAVRYQEAQAALVAREKFRWDEAQCDQLD</sequence>
<dbReference type="InterPro" id="IPR012337">
    <property type="entry name" value="RNaseH-like_sf"/>
</dbReference>
<keyword evidence="1" id="KW-0479">Metal-binding</keyword>
<dbReference type="EMBL" id="MAVT02000072">
    <property type="protein sequence ID" value="POS80057.1"/>
    <property type="molecule type" value="Genomic_DNA"/>
</dbReference>
<evidence type="ECO:0000256" key="2">
    <source>
        <dbReference type="SAM" id="MobiDB-lite"/>
    </source>
</evidence>
<organism evidence="4 5">
    <name type="scientific">Diaporthe helianthi</name>
    <dbReference type="NCBI Taxonomy" id="158607"/>
    <lineage>
        <taxon>Eukaryota</taxon>
        <taxon>Fungi</taxon>
        <taxon>Dikarya</taxon>
        <taxon>Ascomycota</taxon>
        <taxon>Pezizomycotina</taxon>
        <taxon>Sordariomycetes</taxon>
        <taxon>Sordariomycetidae</taxon>
        <taxon>Diaporthales</taxon>
        <taxon>Diaporthaceae</taxon>
        <taxon>Diaporthe</taxon>
    </lineage>
</organism>
<dbReference type="GO" id="GO:0004523">
    <property type="term" value="F:RNA-DNA hybrid ribonuclease activity"/>
    <property type="evidence" value="ECO:0007669"/>
    <property type="project" value="InterPro"/>
</dbReference>
<dbReference type="Gene3D" id="3.30.420.10">
    <property type="entry name" value="Ribonuclease H-like superfamily/Ribonuclease H"/>
    <property type="match status" value="1"/>
</dbReference>